<dbReference type="Proteomes" id="UP000051557">
    <property type="component" value="Unassembled WGS sequence"/>
</dbReference>
<keyword evidence="2 4" id="KW-0378">Hydrolase</keyword>
<dbReference type="PANTHER" id="PTHR43046">
    <property type="entry name" value="GDP-MANNOSE MANNOSYL HYDROLASE"/>
    <property type="match status" value="1"/>
</dbReference>
<protein>
    <recommendedName>
        <fullName evidence="5">Nudix hydrolase domain-containing protein</fullName>
    </recommendedName>
</protein>
<feature type="domain" description="Nudix hydrolase" evidence="5">
    <location>
        <begin position="14"/>
        <end position="142"/>
    </location>
</feature>
<gene>
    <name evidence="6" type="ORF">ABS32_00770</name>
</gene>
<evidence type="ECO:0000256" key="1">
    <source>
        <dbReference type="ARBA" id="ARBA00001946"/>
    </source>
</evidence>
<dbReference type="PROSITE" id="PS00893">
    <property type="entry name" value="NUDIX_BOX"/>
    <property type="match status" value="1"/>
</dbReference>
<keyword evidence="3" id="KW-0460">Magnesium</keyword>
<evidence type="ECO:0000256" key="2">
    <source>
        <dbReference type="ARBA" id="ARBA00022801"/>
    </source>
</evidence>
<dbReference type="PANTHER" id="PTHR43046:SF12">
    <property type="entry name" value="GDP-MANNOSE MANNOSYL HYDROLASE"/>
    <property type="match status" value="1"/>
</dbReference>
<sequence>MEILQRHSTTEALSPTPTVGALIVGPDEKLLMVHTLKWSGLWGIPGGKIKGGEASEEALHREIMEETGLPIHDIRFALAQDCIRSKEFYKPAHFVLLNYIARTQSHLVSLNEEADEYRWCTLAECEQLSLNTPTRILIDWYKKNR</sequence>
<proteinExistence type="inferred from homology"/>
<dbReference type="Gene3D" id="3.90.79.10">
    <property type="entry name" value="Nucleoside Triphosphate Pyrophosphohydrolase"/>
    <property type="match status" value="1"/>
</dbReference>
<dbReference type="InterPro" id="IPR000086">
    <property type="entry name" value="NUDIX_hydrolase_dom"/>
</dbReference>
<dbReference type="EMBL" id="LIDM01000013">
    <property type="protein sequence ID" value="KRP33259.1"/>
    <property type="molecule type" value="Genomic_DNA"/>
</dbReference>
<dbReference type="AlphaFoldDB" id="A0A0R2XI73"/>
<evidence type="ECO:0000313" key="6">
    <source>
        <dbReference type="EMBL" id="KRP33259.1"/>
    </source>
</evidence>
<comment type="caution">
    <text evidence="6">The sequence shown here is derived from an EMBL/GenBank/DDBJ whole genome shotgun (WGS) entry which is preliminary data.</text>
</comment>
<reference evidence="6 7" key="1">
    <citation type="submission" date="2015-10" db="EMBL/GenBank/DDBJ databases">
        <title>Metagenome-Assembled Genomes uncover a global brackish microbiome.</title>
        <authorList>
            <person name="Hugerth L.W."/>
            <person name="Larsson J."/>
            <person name="Alneberg J."/>
            <person name="Lindh M.V."/>
            <person name="Legrand C."/>
            <person name="Pinhassi J."/>
            <person name="Andersson A.F."/>
        </authorList>
    </citation>
    <scope>NUCLEOTIDE SEQUENCE [LARGE SCALE GENOMIC DNA]</scope>
    <source>
        <strain evidence="6">BACL9 MAG-120820-bin42</strain>
    </source>
</reference>
<dbReference type="Pfam" id="PF00293">
    <property type="entry name" value="NUDIX"/>
    <property type="match status" value="1"/>
</dbReference>
<evidence type="ECO:0000256" key="3">
    <source>
        <dbReference type="ARBA" id="ARBA00022842"/>
    </source>
</evidence>
<dbReference type="SUPFAM" id="SSF55811">
    <property type="entry name" value="Nudix"/>
    <property type="match status" value="1"/>
</dbReference>
<dbReference type="PROSITE" id="PS51462">
    <property type="entry name" value="NUDIX"/>
    <property type="match status" value="1"/>
</dbReference>
<dbReference type="PRINTS" id="PR00502">
    <property type="entry name" value="NUDIXFAMILY"/>
</dbReference>
<dbReference type="InterPro" id="IPR015797">
    <property type="entry name" value="NUDIX_hydrolase-like_dom_sf"/>
</dbReference>
<dbReference type="InterPro" id="IPR020476">
    <property type="entry name" value="Nudix_hydrolase"/>
</dbReference>
<evidence type="ECO:0000313" key="7">
    <source>
        <dbReference type="Proteomes" id="UP000051557"/>
    </source>
</evidence>
<dbReference type="InterPro" id="IPR020084">
    <property type="entry name" value="NUDIX_hydrolase_CS"/>
</dbReference>
<evidence type="ECO:0000259" key="5">
    <source>
        <dbReference type="PROSITE" id="PS51462"/>
    </source>
</evidence>
<organism evidence="6 7">
    <name type="scientific">Verrucomicrobia subdivision 6 bacterium BACL9 MAG-120820-bin42</name>
    <dbReference type="NCBI Taxonomy" id="1655634"/>
    <lineage>
        <taxon>Bacteria</taxon>
        <taxon>Pseudomonadati</taxon>
        <taxon>Verrucomicrobiota</taxon>
        <taxon>Verrucomicrobiia</taxon>
        <taxon>Verrucomicrobiales</taxon>
        <taxon>Verrucomicrobia subdivision 6</taxon>
    </lineage>
</organism>
<name>A0A0R2XI73_9BACT</name>
<dbReference type="GO" id="GO:0016787">
    <property type="term" value="F:hydrolase activity"/>
    <property type="evidence" value="ECO:0007669"/>
    <property type="project" value="UniProtKB-KW"/>
</dbReference>
<evidence type="ECO:0000256" key="4">
    <source>
        <dbReference type="RuleBase" id="RU003476"/>
    </source>
</evidence>
<accession>A0A0R2XI73</accession>
<comment type="cofactor">
    <cofactor evidence="1">
        <name>Mg(2+)</name>
        <dbReference type="ChEBI" id="CHEBI:18420"/>
    </cofactor>
</comment>
<comment type="similarity">
    <text evidence="4">Belongs to the Nudix hydrolase family.</text>
</comment>